<comment type="catalytic activity">
    <reaction evidence="5">
        <text>a 2-deoxystreptamine antibiotic + acetyl-CoA = an N(3)-acetyl-2-deoxystreptamine antibiotic + CoA + H(+)</text>
        <dbReference type="Rhea" id="RHEA:12665"/>
        <dbReference type="ChEBI" id="CHEBI:15378"/>
        <dbReference type="ChEBI" id="CHEBI:57287"/>
        <dbReference type="ChEBI" id="CHEBI:57288"/>
        <dbReference type="ChEBI" id="CHEBI:57921"/>
        <dbReference type="ChEBI" id="CHEBI:77452"/>
        <dbReference type="EC" id="2.3.1.81"/>
    </reaction>
</comment>
<dbReference type="PANTHER" id="PTHR11104:SF0">
    <property type="entry name" value="SPBETA PROPHAGE-DERIVED AMINOGLYCOSIDE N(3')-ACETYLTRANSFERASE-LIKE PROTEIN YOKD"/>
    <property type="match status" value="1"/>
</dbReference>
<dbReference type="SUPFAM" id="SSF110710">
    <property type="entry name" value="TTHA0583/YokD-like"/>
    <property type="match status" value="1"/>
</dbReference>
<comment type="similarity">
    <text evidence="1 5">Belongs to the antibiotic N-acetyltransferase family.</text>
</comment>
<keyword evidence="5" id="KW-0046">Antibiotic resistance</keyword>
<evidence type="ECO:0000256" key="5">
    <source>
        <dbReference type="RuleBase" id="RU365031"/>
    </source>
</evidence>
<dbReference type="RefSeq" id="WP_343165135.1">
    <property type="nucleotide sequence ID" value="NZ_JBHRSV010000026.1"/>
</dbReference>
<evidence type="ECO:0000256" key="2">
    <source>
        <dbReference type="ARBA" id="ARBA00012882"/>
    </source>
</evidence>
<evidence type="ECO:0000313" key="6">
    <source>
        <dbReference type="EMBL" id="MFC2926808.1"/>
    </source>
</evidence>
<gene>
    <name evidence="6" type="ORF">ACFOOR_11885</name>
</gene>
<reference evidence="7" key="1">
    <citation type="journal article" date="2019" name="Int. J. Syst. Evol. Microbiol.">
        <title>The Global Catalogue of Microorganisms (GCM) 10K type strain sequencing project: providing services to taxonomists for standard genome sequencing and annotation.</title>
        <authorList>
            <consortium name="The Broad Institute Genomics Platform"/>
            <consortium name="The Broad Institute Genome Sequencing Center for Infectious Disease"/>
            <person name="Wu L."/>
            <person name="Ma J."/>
        </authorList>
    </citation>
    <scope>NUCLEOTIDE SEQUENCE [LARGE SCALE GENOMIC DNA]</scope>
    <source>
        <strain evidence="7">KCTC 52487</strain>
    </source>
</reference>
<proteinExistence type="inferred from homology"/>
<accession>A0ABV6ZZL8</accession>
<keyword evidence="3 5" id="KW-0808">Transferase</keyword>
<dbReference type="Pfam" id="PF02522">
    <property type="entry name" value="Antibiotic_NAT"/>
    <property type="match status" value="1"/>
</dbReference>
<organism evidence="6 7">
    <name type="scientific">Hyphobacterium vulgare</name>
    <dbReference type="NCBI Taxonomy" id="1736751"/>
    <lineage>
        <taxon>Bacteria</taxon>
        <taxon>Pseudomonadati</taxon>
        <taxon>Pseudomonadota</taxon>
        <taxon>Alphaproteobacteria</taxon>
        <taxon>Maricaulales</taxon>
        <taxon>Maricaulaceae</taxon>
        <taxon>Hyphobacterium</taxon>
    </lineage>
</organism>
<protein>
    <recommendedName>
        <fullName evidence="2 5">Aminoglycoside N(3)-acetyltransferase</fullName>
        <ecNumber evidence="5">2.3.1.-</ecNumber>
    </recommendedName>
</protein>
<sequence>MTATRASLSDDIARLSLKPGDLVMVHASLRAIGPVEGGAESVIGAILDTIGPEGTMVMVVGVDHSARDAVKHLPEAEQVEALKAQAPVDIRTAPADPEIGALAEAFRTTPGVIVGLHPDSRFAAIGPAAERIVRDIPLHDYLGPDSPLDRLCDKQGKILRLGADENTVTALHLAEYYAGVADKRRVRRWYHITDDAGSRVVPIDSLDDSEGIAAWDGDYFGEILNEFLASGKAHFGRVGRARAELFSANDIVCFGSKWMTAHLNPKKRAS</sequence>
<evidence type="ECO:0000256" key="1">
    <source>
        <dbReference type="ARBA" id="ARBA00006383"/>
    </source>
</evidence>
<dbReference type="EC" id="2.3.1.-" evidence="5"/>
<keyword evidence="4 5" id="KW-0012">Acyltransferase</keyword>
<dbReference type="PANTHER" id="PTHR11104">
    <property type="entry name" value="AMINOGLYCOSIDE N3-ACETYLTRANSFERASE"/>
    <property type="match status" value="1"/>
</dbReference>
<evidence type="ECO:0000313" key="7">
    <source>
        <dbReference type="Proteomes" id="UP001595379"/>
    </source>
</evidence>
<dbReference type="InterPro" id="IPR028345">
    <property type="entry name" value="Antibiotic_NAT-like"/>
</dbReference>
<comment type="caution">
    <text evidence="6">The sequence shown here is derived from an EMBL/GenBank/DDBJ whole genome shotgun (WGS) entry which is preliminary data.</text>
</comment>
<dbReference type="EMBL" id="JBHRSV010000026">
    <property type="protein sequence ID" value="MFC2926808.1"/>
    <property type="molecule type" value="Genomic_DNA"/>
</dbReference>
<evidence type="ECO:0000256" key="4">
    <source>
        <dbReference type="ARBA" id="ARBA00023315"/>
    </source>
</evidence>
<dbReference type="InterPro" id="IPR003679">
    <property type="entry name" value="Amioglycoside_AcTrfase"/>
</dbReference>
<dbReference type="Proteomes" id="UP001595379">
    <property type="component" value="Unassembled WGS sequence"/>
</dbReference>
<name>A0ABV6ZZL8_9PROT</name>
<keyword evidence="7" id="KW-1185">Reference proteome</keyword>
<evidence type="ECO:0000256" key="3">
    <source>
        <dbReference type="ARBA" id="ARBA00022679"/>
    </source>
</evidence>